<gene>
    <name evidence="3" type="ORF">DAETH_20440</name>
</gene>
<evidence type="ECO:0000313" key="3">
    <source>
        <dbReference type="EMBL" id="BDP42075.1"/>
    </source>
</evidence>
<keyword evidence="2" id="KW-0732">Signal</keyword>
<proteinExistence type="predicted"/>
<evidence type="ECO:0000256" key="1">
    <source>
        <dbReference type="SAM" id="MobiDB-lite"/>
    </source>
</evidence>
<evidence type="ECO:0000313" key="4">
    <source>
        <dbReference type="Proteomes" id="UP001064971"/>
    </source>
</evidence>
<dbReference type="EMBL" id="AP026560">
    <property type="protein sequence ID" value="BDP42075.1"/>
    <property type="molecule type" value="Genomic_DNA"/>
</dbReference>
<sequence length="213" mass="23313">MRVAMKKILMLTAFALAGLAAAQDTTTPSTDTTTQTDTSTTQTDTSTTQTDTTAPATTDTSTTQTGTTTQSTTAAPASEVDPTTLSATENFTRAQELAVQADVAYPVPFFDRTLWKASVTHAFYAANQEATNRDYQAYLAQLYTKTQWWINAYNAWSRLGNLTDQEKQLASLSAAKLAYIALQRGDRDTARRYVQQGQAWADSPSLQAIQRRL</sequence>
<dbReference type="Proteomes" id="UP001064971">
    <property type="component" value="Chromosome"/>
</dbReference>
<keyword evidence="4" id="KW-1185">Reference proteome</keyword>
<feature type="region of interest" description="Disordered" evidence="1">
    <location>
        <begin position="22"/>
        <end position="82"/>
    </location>
</feature>
<feature type="compositionally biased region" description="Low complexity" evidence="1">
    <location>
        <begin position="22"/>
        <end position="78"/>
    </location>
</feature>
<reference evidence="3" key="1">
    <citation type="submission" date="2022-07" db="EMBL/GenBank/DDBJ databases">
        <title>Complete Genome Sequence of the Radioresistant Bacterium Deinococcus aetherius ST0316, Isolated from the Air Dust collected in Lower Stratosphere above Japan.</title>
        <authorList>
            <person name="Satoh K."/>
            <person name="Hagiwara K."/>
            <person name="Katsumata K."/>
            <person name="Kubo A."/>
            <person name="Yokobori S."/>
            <person name="Yamagishi A."/>
            <person name="Oono Y."/>
            <person name="Narumi I."/>
        </authorList>
    </citation>
    <scope>NUCLEOTIDE SEQUENCE</scope>
    <source>
        <strain evidence="3">ST0316</strain>
    </source>
</reference>
<feature type="signal peptide" evidence="2">
    <location>
        <begin position="1"/>
        <end position="22"/>
    </location>
</feature>
<name>A0ABM8AE61_9DEIO</name>
<feature type="chain" id="PRO_5045589328" evidence="2">
    <location>
        <begin position="23"/>
        <end position="213"/>
    </location>
</feature>
<accession>A0ABM8AE61</accession>
<organism evidence="3 4">
    <name type="scientific">Deinococcus aetherius</name>
    <dbReference type="NCBI Taxonomy" id="200252"/>
    <lineage>
        <taxon>Bacteria</taxon>
        <taxon>Thermotogati</taxon>
        <taxon>Deinococcota</taxon>
        <taxon>Deinococci</taxon>
        <taxon>Deinococcales</taxon>
        <taxon>Deinococcaceae</taxon>
        <taxon>Deinococcus</taxon>
    </lineage>
</organism>
<evidence type="ECO:0000256" key="2">
    <source>
        <dbReference type="SAM" id="SignalP"/>
    </source>
</evidence>
<protein>
    <submittedName>
        <fullName evidence="3">Uncharacterized protein</fullName>
    </submittedName>
</protein>